<evidence type="ECO:0000256" key="5">
    <source>
        <dbReference type="HAMAP-Rule" id="MF_01184"/>
    </source>
</evidence>
<dbReference type="InterPro" id="IPR050118">
    <property type="entry name" value="Pur/Pyrimidine_PRTase"/>
</dbReference>
<keyword evidence="9" id="KW-1185">Reference proteome</keyword>
<reference evidence="8 9" key="1">
    <citation type="submission" date="2023-07" db="EMBL/GenBank/DDBJ databases">
        <title>Genomic Encyclopedia of Type Strains, Phase IV (KMG-IV): sequencing the most valuable type-strain genomes for metagenomic binning, comparative biology and taxonomic classification.</title>
        <authorList>
            <person name="Goeker M."/>
        </authorList>
    </citation>
    <scope>NUCLEOTIDE SEQUENCE [LARGE SCALE GENOMIC DNA]</scope>
    <source>
        <strain evidence="8 9">DSM 105143</strain>
    </source>
</reference>
<comment type="subunit">
    <text evidence="5">Homodimer.</text>
</comment>
<dbReference type="Gene3D" id="3.40.50.2020">
    <property type="match status" value="1"/>
</dbReference>
<evidence type="ECO:0000256" key="3">
    <source>
        <dbReference type="ARBA" id="ARBA00022679"/>
    </source>
</evidence>
<dbReference type="NCBIfam" id="NF006671">
    <property type="entry name" value="PRK09219.1"/>
    <property type="match status" value="1"/>
</dbReference>
<dbReference type="InterPro" id="IPR010079">
    <property type="entry name" value="Xanthine_PRibTrfase"/>
</dbReference>
<dbReference type="InterPro" id="IPR000836">
    <property type="entry name" value="PRTase_dom"/>
</dbReference>
<evidence type="ECO:0000256" key="2">
    <source>
        <dbReference type="ARBA" id="ARBA00022676"/>
    </source>
</evidence>
<comment type="function">
    <text evidence="5">Converts the preformed base xanthine, a product of nucleic acid breakdown, to xanthosine 5'-monophosphate (XMP), so it can be reused for RNA or DNA synthesis.</text>
</comment>
<feature type="domain" description="Phosphoribosyltransferase" evidence="7">
    <location>
        <begin position="28"/>
        <end position="156"/>
    </location>
</feature>
<protein>
    <recommendedName>
        <fullName evidence="5 6">Xanthine phosphoribosyltransferase</fullName>
        <shortName evidence="5">XPRTase</shortName>
        <ecNumber evidence="5 6">2.4.2.22</ecNumber>
    </recommendedName>
</protein>
<keyword evidence="3 5" id="KW-0808">Transferase</keyword>
<comment type="similarity">
    <text evidence="5">Belongs to the purine/pyrimidine phosphoribosyltransferase family. Xpt subfamily.</text>
</comment>
<accession>A0ABT9YQ49</accession>
<dbReference type="CDD" id="cd06223">
    <property type="entry name" value="PRTases_typeI"/>
    <property type="match status" value="1"/>
</dbReference>
<keyword evidence="4 5" id="KW-0660">Purine salvage</keyword>
<sequence>MLKQRILKDGQVFPNNVLKVDSFMNHQIDPAIIREIAQEFYTTFKDAGITKIFTIEASGIAPAIATAELFDVPMLFAKKTQPSTLANQERYETDVHSYTKNITSRVIISKQYLNEDDVVLIVDDFLANGEAALGLVDIVEQAGAKVAGIGICIEKSFQDGRAKLDAKGLNVHSVCRIASLDNGTVTFLED</sequence>
<dbReference type="EMBL" id="JAUSTM010000005">
    <property type="protein sequence ID" value="MDQ0222129.1"/>
    <property type="molecule type" value="Genomic_DNA"/>
</dbReference>
<dbReference type="InterPro" id="IPR029057">
    <property type="entry name" value="PRTase-like"/>
</dbReference>
<dbReference type="PANTHER" id="PTHR43864:SF1">
    <property type="entry name" value="XANTHINE PHOSPHORIBOSYLTRANSFERASE"/>
    <property type="match status" value="1"/>
</dbReference>
<feature type="binding site" evidence="5">
    <location>
        <begin position="127"/>
        <end position="131"/>
    </location>
    <ligand>
        <name>5-phospho-alpha-D-ribose 1-diphosphate</name>
        <dbReference type="ChEBI" id="CHEBI:58017"/>
    </ligand>
</feature>
<evidence type="ECO:0000313" key="8">
    <source>
        <dbReference type="EMBL" id="MDQ0222129.1"/>
    </source>
</evidence>
<dbReference type="HAMAP" id="MF_01184">
    <property type="entry name" value="XPRTase"/>
    <property type="match status" value="1"/>
</dbReference>
<dbReference type="Pfam" id="PF00156">
    <property type="entry name" value="Pribosyltran"/>
    <property type="match status" value="1"/>
</dbReference>
<proteinExistence type="inferred from homology"/>
<keyword evidence="1 5" id="KW-0963">Cytoplasm</keyword>
<gene>
    <name evidence="5" type="primary">xpt</name>
    <name evidence="8" type="ORF">J2S23_000680</name>
</gene>
<dbReference type="RefSeq" id="WP_307121348.1">
    <property type="nucleotide sequence ID" value="NZ_JAUSTM010000005.1"/>
</dbReference>
<dbReference type="SUPFAM" id="SSF53271">
    <property type="entry name" value="PRTase-like"/>
    <property type="match status" value="1"/>
</dbReference>
<evidence type="ECO:0000259" key="7">
    <source>
        <dbReference type="Pfam" id="PF00156"/>
    </source>
</evidence>
<evidence type="ECO:0000256" key="1">
    <source>
        <dbReference type="ARBA" id="ARBA00022490"/>
    </source>
</evidence>
<dbReference type="GO" id="GO:0000310">
    <property type="term" value="F:xanthine phosphoribosyltransferase activity"/>
    <property type="evidence" value="ECO:0007669"/>
    <property type="project" value="UniProtKB-EC"/>
</dbReference>
<comment type="caution">
    <text evidence="8">The sequence shown here is derived from an EMBL/GenBank/DDBJ whole genome shotgun (WGS) entry which is preliminary data.</text>
</comment>
<evidence type="ECO:0000256" key="6">
    <source>
        <dbReference type="NCBIfam" id="TIGR01744"/>
    </source>
</evidence>
<feature type="binding site" evidence="5">
    <location>
        <position position="25"/>
    </location>
    <ligand>
        <name>xanthine</name>
        <dbReference type="ChEBI" id="CHEBI:17712"/>
    </ligand>
</feature>
<organism evidence="8 9">
    <name type="scientific">Streptococcus moroccensis</name>
    <dbReference type="NCBI Taxonomy" id="1451356"/>
    <lineage>
        <taxon>Bacteria</taxon>
        <taxon>Bacillati</taxon>
        <taxon>Bacillota</taxon>
        <taxon>Bacilli</taxon>
        <taxon>Lactobacillales</taxon>
        <taxon>Streptococcaceae</taxon>
        <taxon>Streptococcus</taxon>
    </lineage>
</organism>
<dbReference type="EC" id="2.4.2.22" evidence="5 6"/>
<comment type="subcellular location">
    <subcellularLocation>
        <location evidence="5">Cytoplasm</location>
    </subcellularLocation>
</comment>
<dbReference type="NCBIfam" id="TIGR01744">
    <property type="entry name" value="XPRTase"/>
    <property type="match status" value="1"/>
</dbReference>
<feature type="binding site" evidence="5">
    <location>
        <position position="18"/>
    </location>
    <ligand>
        <name>xanthine</name>
        <dbReference type="ChEBI" id="CHEBI:17712"/>
    </ligand>
</feature>
<comment type="catalytic activity">
    <reaction evidence="5">
        <text>XMP + diphosphate = xanthine + 5-phospho-alpha-D-ribose 1-diphosphate</text>
        <dbReference type="Rhea" id="RHEA:10800"/>
        <dbReference type="ChEBI" id="CHEBI:17712"/>
        <dbReference type="ChEBI" id="CHEBI:33019"/>
        <dbReference type="ChEBI" id="CHEBI:57464"/>
        <dbReference type="ChEBI" id="CHEBI:58017"/>
        <dbReference type="EC" id="2.4.2.22"/>
    </reaction>
</comment>
<evidence type="ECO:0000256" key="4">
    <source>
        <dbReference type="ARBA" id="ARBA00022726"/>
    </source>
</evidence>
<comment type="pathway">
    <text evidence="5">Purine metabolism; XMP biosynthesis via salvage pathway; XMP from xanthine: step 1/1.</text>
</comment>
<feature type="binding site" evidence="5">
    <location>
        <position position="155"/>
    </location>
    <ligand>
        <name>xanthine</name>
        <dbReference type="ChEBI" id="CHEBI:17712"/>
    </ligand>
</feature>
<evidence type="ECO:0000313" key="9">
    <source>
        <dbReference type="Proteomes" id="UP001223079"/>
    </source>
</evidence>
<keyword evidence="2 5" id="KW-0328">Glycosyltransferase</keyword>
<name>A0ABT9YQ49_9STRE</name>
<dbReference type="Proteomes" id="UP001223079">
    <property type="component" value="Unassembled WGS sequence"/>
</dbReference>
<dbReference type="PANTHER" id="PTHR43864">
    <property type="entry name" value="HYPOXANTHINE/GUANINE PHOSPHORIBOSYLTRANSFERASE"/>
    <property type="match status" value="1"/>
</dbReference>